<proteinExistence type="predicted"/>
<dbReference type="InterPro" id="IPR036249">
    <property type="entry name" value="Thioredoxin-like_sf"/>
</dbReference>
<dbReference type="STRING" id="1776334.APZ16_04820"/>
<dbReference type="AlphaFoldDB" id="A0A147JYZ8"/>
<dbReference type="Gene3D" id="3.40.30.10">
    <property type="entry name" value="Glutaredoxin"/>
    <property type="match status" value="1"/>
</dbReference>
<gene>
    <name evidence="1" type="ORF">APZ16_04820</name>
</gene>
<comment type="caution">
    <text evidence="1">The sequence shown here is derived from an EMBL/GenBank/DDBJ whole genome shotgun (WGS) entry which is preliminary data.</text>
</comment>
<sequence length="97" mass="10936">MADVRIEVFVAWPPTSQCKKLIDTVKKVVAEFGERIEVDIYYRGQPYPVEPTAGFIAARKTLFIPAILVDGKVLAEKELPTEETLREVIKNKLGVFT</sequence>
<accession>A0A147JYZ8</accession>
<evidence type="ECO:0008006" key="3">
    <source>
        <dbReference type="Google" id="ProtNLM"/>
    </source>
</evidence>
<organism evidence="1 2">
    <name type="scientific">Hadarchaeum yellowstonense</name>
    <dbReference type="NCBI Taxonomy" id="1776334"/>
    <lineage>
        <taxon>Archaea</taxon>
        <taxon>Methanobacteriati</taxon>
        <taxon>Candidatus Hadarchaeota</taxon>
        <taxon>Candidatus Hadarchaeia</taxon>
        <taxon>Candidatus Hadarchaeales</taxon>
        <taxon>Candidatus Hadarchaeaceae</taxon>
        <taxon>Candidatus Hadarchaeum</taxon>
    </lineage>
</organism>
<evidence type="ECO:0000313" key="2">
    <source>
        <dbReference type="Proteomes" id="UP000074294"/>
    </source>
</evidence>
<dbReference type="Proteomes" id="UP000074294">
    <property type="component" value="Unassembled WGS sequence"/>
</dbReference>
<evidence type="ECO:0000313" key="1">
    <source>
        <dbReference type="EMBL" id="KUO41721.1"/>
    </source>
</evidence>
<name>A0A147JYZ8_HADYE</name>
<dbReference type="EMBL" id="LQMQ01000016">
    <property type="protein sequence ID" value="KUO41721.1"/>
    <property type="molecule type" value="Genomic_DNA"/>
</dbReference>
<dbReference type="SUPFAM" id="SSF52833">
    <property type="entry name" value="Thioredoxin-like"/>
    <property type="match status" value="1"/>
</dbReference>
<protein>
    <recommendedName>
        <fullName evidence="3">Thioredoxin-like fold domain-containing protein</fullName>
    </recommendedName>
</protein>
<reference evidence="1 2" key="1">
    <citation type="journal article" date="2016" name="Nat. Microbiol.">
        <title>Genomic inference of the metabolism of cosmopolitan subsurface Archaea, Hadesarchaea.</title>
        <authorList>
            <person name="Baker B.J."/>
            <person name="Saw J.H."/>
            <person name="Lind A.E."/>
            <person name="Lazar C.S."/>
            <person name="Hinrichs K.-U."/>
            <person name="Teske A.P."/>
            <person name="Ettema T.J."/>
        </authorList>
    </citation>
    <scope>NUCLEOTIDE SEQUENCE [LARGE SCALE GENOMIC DNA]</scope>
</reference>